<name>A0A6J4UDF6_9BACT</name>
<feature type="domain" description="Metallo-beta-lactamase" evidence="1">
    <location>
        <begin position="13"/>
        <end position="185"/>
    </location>
</feature>
<dbReference type="AlphaFoldDB" id="A0A6J4UDF6"/>
<dbReference type="Gene3D" id="3.60.15.10">
    <property type="entry name" value="Ribonuclease Z/Hydroxyacylglutathione hydrolase-like"/>
    <property type="match status" value="1"/>
</dbReference>
<dbReference type="InterPro" id="IPR052533">
    <property type="entry name" value="WalJ/YycJ-like"/>
</dbReference>
<dbReference type="SUPFAM" id="SSF56281">
    <property type="entry name" value="Metallo-hydrolase/oxidoreductase"/>
    <property type="match status" value="1"/>
</dbReference>
<dbReference type="Pfam" id="PF12706">
    <property type="entry name" value="Lactamase_B_2"/>
    <property type="match status" value="1"/>
</dbReference>
<dbReference type="SMART" id="SM00849">
    <property type="entry name" value="Lactamase_B"/>
    <property type="match status" value="1"/>
</dbReference>
<sequence>MPIAVQSFGSGSSGNALLVESSETLILIDCGLAPRSLAAALAASGRSLGDLDAVLLTHEHVDHMRALSGLARAGVTVVCTAGTARSAAVASERWEEIRPATELRLGDLAIEALPVSHDAAEPCGFTLSADGVRVTVATDLGRADAALHGVVAVSDLVVLEANHDEEMLRRGPYPARTKRRVLSDLGHLSNDASGALLAASFVGTRRLPTVWLAHLSQTNNRPELARQAVARALAARDQVAPILPLPRREVGPVWRSNGQPVTPIQLAMGL</sequence>
<dbReference type="PANTHER" id="PTHR47619:SF1">
    <property type="entry name" value="EXODEOXYRIBONUCLEASE WALJ"/>
    <property type="match status" value="1"/>
</dbReference>
<organism evidence="2">
    <name type="scientific">uncultured Thermomicrobiales bacterium</name>
    <dbReference type="NCBI Taxonomy" id="1645740"/>
    <lineage>
        <taxon>Bacteria</taxon>
        <taxon>Pseudomonadati</taxon>
        <taxon>Thermomicrobiota</taxon>
        <taxon>Thermomicrobia</taxon>
        <taxon>Thermomicrobiales</taxon>
        <taxon>environmental samples</taxon>
    </lineage>
</organism>
<dbReference type="InterPro" id="IPR001279">
    <property type="entry name" value="Metallo-B-lactamas"/>
</dbReference>
<dbReference type="InterPro" id="IPR036866">
    <property type="entry name" value="RibonucZ/Hydroxyglut_hydro"/>
</dbReference>
<reference evidence="2" key="1">
    <citation type="submission" date="2020-02" db="EMBL/GenBank/DDBJ databases">
        <authorList>
            <person name="Meier V. D."/>
        </authorList>
    </citation>
    <scope>NUCLEOTIDE SEQUENCE</scope>
    <source>
        <strain evidence="2">AVDCRST_MAG49</strain>
    </source>
</reference>
<proteinExistence type="predicted"/>
<protein>
    <recommendedName>
        <fullName evidence="1">Metallo-beta-lactamase domain-containing protein</fullName>
    </recommendedName>
</protein>
<dbReference type="PANTHER" id="PTHR47619">
    <property type="entry name" value="METALLO-HYDROLASE YYCJ-RELATED"/>
    <property type="match status" value="1"/>
</dbReference>
<accession>A0A6J4UDF6</accession>
<dbReference type="EMBL" id="CADCWG010000086">
    <property type="protein sequence ID" value="CAA9546973.1"/>
    <property type="molecule type" value="Genomic_DNA"/>
</dbReference>
<evidence type="ECO:0000259" key="1">
    <source>
        <dbReference type="SMART" id="SM00849"/>
    </source>
</evidence>
<gene>
    <name evidence="2" type="ORF">AVDCRST_MAG49-1457</name>
</gene>
<evidence type="ECO:0000313" key="2">
    <source>
        <dbReference type="EMBL" id="CAA9546973.1"/>
    </source>
</evidence>